<evidence type="ECO:0000313" key="3">
    <source>
        <dbReference type="Proteomes" id="UP000800200"/>
    </source>
</evidence>
<evidence type="ECO:0000256" key="1">
    <source>
        <dbReference type="SAM" id="MobiDB-lite"/>
    </source>
</evidence>
<sequence length="119" mass="13660">MAKVIYKINPNTDTVIILKNPLIQFAVWNYPDVEELNTKEPAPPKEALYEEAPYKELLTKEFPTKEPAPYKEFPAKESPAEEPAPYKELPAEEPPTKEPIIKESVIKPNALEDSYYKEI</sequence>
<dbReference type="Proteomes" id="UP000800200">
    <property type="component" value="Unassembled WGS sequence"/>
</dbReference>
<feature type="compositionally biased region" description="Basic and acidic residues" evidence="1">
    <location>
        <begin position="94"/>
        <end position="104"/>
    </location>
</feature>
<keyword evidence="3" id="KW-1185">Reference proteome</keyword>
<feature type="region of interest" description="Disordered" evidence="1">
    <location>
        <begin position="65"/>
        <end position="104"/>
    </location>
</feature>
<reference evidence="2" key="1">
    <citation type="journal article" date="2020" name="Stud. Mycol.">
        <title>101 Dothideomycetes genomes: a test case for predicting lifestyles and emergence of pathogens.</title>
        <authorList>
            <person name="Haridas S."/>
            <person name="Albert R."/>
            <person name="Binder M."/>
            <person name="Bloem J."/>
            <person name="Labutti K."/>
            <person name="Salamov A."/>
            <person name="Andreopoulos B."/>
            <person name="Baker S."/>
            <person name="Barry K."/>
            <person name="Bills G."/>
            <person name="Bluhm B."/>
            <person name="Cannon C."/>
            <person name="Castanera R."/>
            <person name="Culley D."/>
            <person name="Daum C."/>
            <person name="Ezra D."/>
            <person name="Gonzalez J."/>
            <person name="Henrissat B."/>
            <person name="Kuo A."/>
            <person name="Liang C."/>
            <person name="Lipzen A."/>
            <person name="Lutzoni F."/>
            <person name="Magnuson J."/>
            <person name="Mondo S."/>
            <person name="Nolan M."/>
            <person name="Ohm R."/>
            <person name="Pangilinan J."/>
            <person name="Park H.-J."/>
            <person name="Ramirez L."/>
            <person name="Alfaro M."/>
            <person name="Sun H."/>
            <person name="Tritt A."/>
            <person name="Yoshinaga Y."/>
            <person name="Zwiers L.-H."/>
            <person name="Turgeon B."/>
            <person name="Goodwin S."/>
            <person name="Spatafora J."/>
            <person name="Crous P."/>
            <person name="Grigoriev I."/>
        </authorList>
    </citation>
    <scope>NUCLEOTIDE SEQUENCE</scope>
    <source>
        <strain evidence="2">CBS 207.26</strain>
    </source>
</reference>
<protein>
    <submittedName>
        <fullName evidence="2">Uncharacterized protein</fullName>
    </submittedName>
</protein>
<proteinExistence type="predicted"/>
<gene>
    <name evidence="2" type="ORF">K469DRAFT_684477</name>
</gene>
<accession>A0A6A6D9Y3</accession>
<dbReference type="EMBL" id="ML994746">
    <property type="protein sequence ID" value="KAF2175092.1"/>
    <property type="molecule type" value="Genomic_DNA"/>
</dbReference>
<name>A0A6A6D9Y3_9PEZI</name>
<organism evidence="2 3">
    <name type="scientific">Zopfia rhizophila CBS 207.26</name>
    <dbReference type="NCBI Taxonomy" id="1314779"/>
    <lineage>
        <taxon>Eukaryota</taxon>
        <taxon>Fungi</taxon>
        <taxon>Dikarya</taxon>
        <taxon>Ascomycota</taxon>
        <taxon>Pezizomycotina</taxon>
        <taxon>Dothideomycetes</taxon>
        <taxon>Dothideomycetes incertae sedis</taxon>
        <taxon>Zopfiaceae</taxon>
        <taxon>Zopfia</taxon>
    </lineage>
</organism>
<dbReference type="AlphaFoldDB" id="A0A6A6D9Y3"/>
<evidence type="ECO:0000313" key="2">
    <source>
        <dbReference type="EMBL" id="KAF2175092.1"/>
    </source>
</evidence>